<evidence type="ECO:0000256" key="1">
    <source>
        <dbReference type="SAM" id="Coils"/>
    </source>
</evidence>
<dbReference type="Gene3D" id="3.40.1140.10">
    <property type="match status" value="1"/>
</dbReference>
<evidence type="ECO:0000256" key="2">
    <source>
        <dbReference type="SAM" id="MobiDB-lite"/>
    </source>
</evidence>
<proteinExistence type="predicted"/>
<keyword evidence="1" id="KW-0175">Coiled coil</keyword>
<accession>A0A927Q0G4</accession>
<reference evidence="3" key="1">
    <citation type="submission" date="2020-09" db="EMBL/GenBank/DDBJ databases">
        <title>Nocardioides sp. strain MJB4 16S ribosomal RNA gene Genome sequencing and assembly.</title>
        <authorList>
            <person name="Kim I."/>
        </authorList>
    </citation>
    <scope>NUCLEOTIDE SEQUENCE</scope>
    <source>
        <strain evidence="3">MJB4</strain>
    </source>
</reference>
<protein>
    <submittedName>
        <fullName evidence="3">AAA family ATPase</fullName>
    </submittedName>
</protein>
<dbReference type="Pfam" id="PF13558">
    <property type="entry name" value="SbcC_Walker_B"/>
    <property type="match status" value="1"/>
</dbReference>
<sequence>MTQVALLHIDGATEGTTQWRAETLQMVNWGGFHGHHTVRLSPGATLLSGASGTGKSTLLDAYIALMMPSDTPFNGASNDATVGRARSADQRNLLTYLRGKTDTSRIEGTDELRDQVLRGIDGAPTWGAVAMTFVNDIDRRYTVTRIYFVRAGASTNSDVTTTFAATDGYLDLARLAPIAASRFDKRTLKANFPTLQPFDKFWEFEQNLHTRLGIGANGDGRKAQRLLARVQAGMQVKTVDGLYKSMVLEEPVTYQHADRAIEHFADLEAAYEKMLDEADKVHVLRRLPELQADLAKAQAEALLLDQFGIHRDGDSPFLLWKLLAERALLDTAVDDNRRRHREETTRLTTATGEERRLRERLQAIDKDKAANGGDAINALTDQIQDLQEQRRVAYQANLKFQHNTETIGLPVPETAEEFADAQAASQVFLGECANREKELDDEIRRIGQDEEYPLARERSELVSDLESLKGRNGMVPRHLHRARVDMAEAAGLDPMNDLPFVAELIDVLPNEEPWRKAIETTLGGLARVVLVDRNTRDHLSRSIDGVTIRPRINYEAVTLQPHRDEQGNPDYVSGKLAFKDSPFSTWVQGRVSDNNVDHLCVPNADALSGREPRVTRSGQTRHGDKGAHGESSDGNIIGFSNERRLAELTDKITALDERLRTIQGRAKELRDRLSALRRHRDDHQYVVNAQWADIDYASIDTTIEELSAQKERIVAASDILTTLQQEEDLLRPQHEKANSEMVLAKKAIEDLDKDHVRLCDDQDTVTDATDRIENAQTVTLTDEQTGYLNTLFSREWDATDLRGFHANMKHLKARLAQESLAAQKAVRDTSTAMTTMFEAFQAHPGWHDPNLGTSPDSADGYREILDRIQSTGLHDRKEEWRRSLSEWSSEDLVRVNGAFDSAIEDIEERLDPINAILRGLPFGGKGHLQINLRRLHNDDVAKFRKMLRALAAGVAEEQSEPQVEERFKRLRTFMNLIRIPEGHTKTSTSQRDKYLDVRQHVVITAACVDDQGHEVATYAALGGKSGGETQELVAFIVGAALRFQLGDESRTRPRFAPVFLDEAFVKADSEFARRGVQAWQKLGFQLIIGAPLDKVTALERYMDLILTVNKNTKGHSFVTDLPSPTGGESA</sequence>
<dbReference type="InterPro" id="IPR027417">
    <property type="entry name" value="P-loop_NTPase"/>
</dbReference>
<feature type="coiled-coil region" evidence="1">
    <location>
        <begin position="645"/>
        <end position="679"/>
    </location>
</feature>
<evidence type="ECO:0000313" key="3">
    <source>
        <dbReference type="EMBL" id="MBD8870615.1"/>
    </source>
</evidence>
<name>A0A927Q0G4_9ACTN</name>
<feature type="compositionally biased region" description="Basic and acidic residues" evidence="2">
    <location>
        <begin position="621"/>
        <end position="631"/>
    </location>
</feature>
<dbReference type="SUPFAM" id="SSF52540">
    <property type="entry name" value="P-loop containing nucleoside triphosphate hydrolases"/>
    <property type="match status" value="2"/>
</dbReference>
<dbReference type="EMBL" id="JACYXZ010000003">
    <property type="protein sequence ID" value="MBD8870615.1"/>
    <property type="molecule type" value="Genomic_DNA"/>
</dbReference>
<evidence type="ECO:0000313" key="4">
    <source>
        <dbReference type="Proteomes" id="UP000616839"/>
    </source>
</evidence>
<dbReference type="AlphaFoldDB" id="A0A927Q0G4"/>
<comment type="caution">
    <text evidence="3">The sequence shown here is derived from an EMBL/GenBank/DDBJ whole genome shotgun (WGS) entry which is preliminary data.</text>
</comment>
<dbReference type="RefSeq" id="WP_192143896.1">
    <property type="nucleotide sequence ID" value="NZ_JACYXZ010000003.1"/>
</dbReference>
<gene>
    <name evidence="3" type="ORF">IE331_13345</name>
</gene>
<keyword evidence="4" id="KW-1185">Reference proteome</keyword>
<dbReference type="Proteomes" id="UP000616839">
    <property type="component" value="Unassembled WGS sequence"/>
</dbReference>
<feature type="region of interest" description="Disordered" evidence="2">
    <location>
        <begin position="608"/>
        <end position="636"/>
    </location>
</feature>
<dbReference type="Pfam" id="PF13555">
    <property type="entry name" value="AAA_29"/>
    <property type="match status" value="1"/>
</dbReference>
<organism evidence="3 4">
    <name type="scientific">Nocardioides donggukensis</name>
    <dbReference type="NCBI Taxonomy" id="2774019"/>
    <lineage>
        <taxon>Bacteria</taxon>
        <taxon>Bacillati</taxon>
        <taxon>Actinomycetota</taxon>
        <taxon>Actinomycetes</taxon>
        <taxon>Propionibacteriales</taxon>
        <taxon>Nocardioidaceae</taxon>
        <taxon>Nocardioides</taxon>
    </lineage>
</organism>
<feature type="coiled-coil region" evidence="1">
    <location>
        <begin position="369"/>
        <end position="396"/>
    </location>
</feature>